<dbReference type="Pfam" id="PF13952">
    <property type="entry name" value="DUF4216"/>
    <property type="match status" value="1"/>
</dbReference>
<evidence type="ECO:0000313" key="6">
    <source>
        <dbReference type="Proteomes" id="UP000283530"/>
    </source>
</evidence>
<feature type="region of interest" description="Disordered" evidence="1">
    <location>
        <begin position="1115"/>
        <end position="1152"/>
    </location>
</feature>
<dbReference type="STRING" id="337451.A0A443Q533"/>
<sequence>MDKSWMHKSRSSPEYLNGVVEFLNFAFDHATNDDKIPCPCIKCCNKYYKNREDVYGDLLWNGIMQRYINWTSHGEDIYEGEYISDESEEGDDMPEMLQDAFGMPNLDGGENNESSEESILDEPNMEAQKFYKLLKDAENELYPGCTKFSKLSFLVQLFHLKCLNGWSNKSFDMLLELLKEALPIGEILPKNHYESKKILRDLGLHYIKIDACPNDCMLYWKEYENTNECFVCGESRWKSMTCYSTKQAVTSSTKDKKIAAKILRYFPLKPRLQRLFMSSKTAEYMRWHDQGRIKDEVLRHPADSEAWSTLDAVFPMFGSEPRNVRLGLASDGFNPFNTMSIAHSTWPVILIPYNLPPWMCMKQSFFMLSLLIPGPKSPGNDIDVYLQPLIEELKELWTDGVETYDASSKQNFQMHAAVLWTISDFPAYANLSGWSTKGEKACPSCNKDTCSVRLKNGRKWCYLGNRRFLPHDHKFRHNKRSFNGFKELRSVPNALTGDDVLDQLRDYEQITFGKADKDKMGRKRKRDECNLPKNWKKKSIFFQLPYWKDLILRHNLDVMHIEKNVCDSVVGTLLNLEEKTKDTLTARLDLKLMGIREHLHPKEEGNRLVLPSACYSMSLNEKRKLCQCLKEVKVPDNYLSNIARCVQVKQCKISGLKSHDCHVLMQQLLPIAIRGLLPKDVCSVLIQLSTFFRQLCLKVLKVSELEQLESHIVLTLCKLEMIFPPAFFDIMVHLPIHLADEAKFAGPVQYRWMYPIERYLRTLKSYVRNRSRPEGSIAEGYLSEECSTFCSRYLQEVETRFNRPVRNYDGGDSKSHEKFFIFAGTGRALGKATLRTLSTDEWEQAHLYVLNNCDDVAPFVRTHKQMIKDAHGGRVSVRDVDRKHIKEFGKWFERHMQVDGEHVNEQLQLLAMPPLRAVRCFKGYIINGFRFHTEDRERQRKTQNSGVFLTAETSSFASARDSNPMTGNVGYYGVLKDVIELQYIGGNRIVLFKCDWWDVTNHGGRGIKQDEYGFTCVNFTRTLNTNEPFILANQAQQVFYVQDTNEPNWHVAIKIQPRDLYDMESEVVPCQQIEPDLHIESTDMVDTNDGVITWNRPDIEGVVLDANIVLPHQTQERELDDFIDDGEGDDTFTDNGDGDGDDPISGKKRTRGSSRGIKLFNRLPDDKLIVQFNAEGQPIGDNARPFATLCGIIVRTPGNAPLQVTKWADVPEQSKEKMWKHIQDYAVVDDERKKWVLQSLGKKYRDYRKDIKDKYYSPWNTDDERLQHRPPDVSSEDWAWLVQYWGSPEVQAVASKNKANRSSQKLRHTGGTKSFARHRDEETRSRTDGSIPTRADLFIRTHSRKDGTPVDEKSTEIISKFKELSAAQEGGSSSSIGDDIYTQVMGAERHGRVRGYGLGPTPTSVFGSTSRQSRAAFDELQTELSSMHEKLQQMEEWKKNQEEEKRQMEEWKKNQEEEKRQMEEWKKNQEEEKRQMEEWKKNQEEEKRAHLEEMKLLQAIIAEMRQRLSPHRRDPSEGGSSFLSGFTRLCKGLSVVLVGGYVVLQIFPPSLSFLALIPARFRVAAGDGFQGGPQEVAEAGVSRGGGVEGAAARAPAWKRQRLLGGERRPGRLRKGGSAGGRQRSCLGAMLMGAQARGATGMMSKVGHPPCDYPIKEQLQQAPRGGLEGQGAPGAWRGDAAAVEGPGARRGGAAVATGKGAPGARRGETAAPGTLGARRGEAAAAPHSPINLEKRKSIQSREMGLQSPNHHLNKVLMDARCFISSSLVYFCWQTACLRTVQR</sequence>
<dbReference type="InterPro" id="IPR004242">
    <property type="entry name" value="Transposase_21"/>
</dbReference>
<evidence type="ECO:0000256" key="1">
    <source>
        <dbReference type="SAM" id="MobiDB-lite"/>
    </source>
</evidence>
<feature type="domain" description="Transposase-associated" evidence="4">
    <location>
        <begin position="3"/>
        <end position="75"/>
    </location>
</feature>
<accession>A0A443Q533</accession>
<gene>
    <name evidence="5" type="ORF">CKAN_02761400</name>
</gene>
<feature type="region of interest" description="Disordered" evidence="1">
    <location>
        <begin position="1295"/>
        <end position="1329"/>
    </location>
</feature>
<dbReference type="Pfam" id="PF13960">
    <property type="entry name" value="DUF4218"/>
    <property type="match status" value="1"/>
</dbReference>
<comment type="caution">
    <text evidence="5">The sequence shown here is derived from an EMBL/GenBank/DDBJ whole genome shotgun (WGS) entry which is preliminary data.</text>
</comment>
<feature type="compositionally biased region" description="Basic and acidic residues" evidence="1">
    <location>
        <begin position="1317"/>
        <end position="1327"/>
    </location>
</feature>
<feature type="region of interest" description="Disordered" evidence="1">
    <location>
        <begin position="1663"/>
        <end position="1729"/>
    </location>
</feature>
<dbReference type="EMBL" id="QPKB01000562">
    <property type="protein sequence ID" value="RWR98116.1"/>
    <property type="molecule type" value="Genomic_DNA"/>
</dbReference>
<dbReference type="PANTHER" id="PTHR48258:SF15">
    <property type="entry name" value="OS02G0543900 PROTEIN"/>
    <property type="match status" value="1"/>
</dbReference>
<feature type="region of interest" description="Disordered" evidence="1">
    <location>
        <begin position="1448"/>
        <end position="1472"/>
    </location>
</feature>
<protein>
    <recommendedName>
        <fullName evidence="7">Transposon protein, putative, CACTA, En/Spm sub-class</fullName>
    </recommendedName>
</protein>
<dbReference type="Pfam" id="PF13963">
    <property type="entry name" value="Transpos_assoc"/>
    <property type="match status" value="1"/>
</dbReference>
<dbReference type="Pfam" id="PF03004">
    <property type="entry name" value="Transposase_24"/>
    <property type="match status" value="1"/>
</dbReference>
<feature type="compositionally biased region" description="Low complexity" evidence="1">
    <location>
        <begin position="1679"/>
        <end position="1703"/>
    </location>
</feature>
<evidence type="ECO:0000313" key="5">
    <source>
        <dbReference type="EMBL" id="RWR98116.1"/>
    </source>
</evidence>
<dbReference type="OrthoDB" id="1933987at2759"/>
<dbReference type="Pfam" id="PF02992">
    <property type="entry name" value="Transposase_21"/>
    <property type="match status" value="1"/>
</dbReference>
<name>A0A443Q533_9MAGN</name>
<feature type="domain" description="DUF4216" evidence="2">
    <location>
        <begin position="979"/>
        <end position="1051"/>
    </location>
</feature>
<organism evidence="5 6">
    <name type="scientific">Cinnamomum micranthum f. kanehirae</name>
    <dbReference type="NCBI Taxonomy" id="337451"/>
    <lineage>
        <taxon>Eukaryota</taxon>
        <taxon>Viridiplantae</taxon>
        <taxon>Streptophyta</taxon>
        <taxon>Embryophyta</taxon>
        <taxon>Tracheophyta</taxon>
        <taxon>Spermatophyta</taxon>
        <taxon>Magnoliopsida</taxon>
        <taxon>Magnoliidae</taxon>
        <taxon>Laurales</taxon>
        <taxon>Lauraceae</taxon>
        <taxon>Cinnamomum</taxon>
    </lineage>
</organism>
<reference evidence="5 6" key="1">
    <citation type="journal article" date="2019" name="Nat. Plants">
        <title>Stout camphor tree genome fills gaps in understanding of flowering plant genome evolution.</title>
        <authorList>
            <person name="Chaw S.M."/>
            <person name="Liu Y.C."/>
            <person name="Wu Y.W."/>
            <person name="Wang H.Y."/>
            <person name="Lin C.I."/>
            <person name="Wu C.S."/>
            <person name="Ke H.M."/>
            <person name="Chang L.Y."/>
            <person name="Hsu C.Y."/>
            <person name="Yang H.T."/>
            <person name="Sudianto E."/>
            <person name="Hsu M.H."/>
            <person name="Wu K.P."/>
            <person name="Wang L.N."/>
            <person name="Leebens-Mack J.H."/>
            <person name="Tsai I.J."/>
        </authorList>
    </citation>
    <scope>NUCLEOTIDE SEQUENCE [LARGE SCALE GENOMIC DNA]</scope>
    <source>
        <strain evidence="6">cv. Chaw 1501</strain>
        <tissue evidence="5">Young leaves</tissue>
    </source>
</reference>
<dbReference type="InterPro" id="IPR029480">
    <property type="entry name" value="Transpos_assoc"/>
</dbReference>
<evidence type="ECO:0000259" key="3">
    <source>
        <dbReference type="Pfam" id="PF13960"/>
    </source>
</evidence>
<dbReference type="InterPro" id="IPR004252">
    <property type="entry name" value="Probable_transposase_24"/>
</dbReference>
<dbReference type="PANTHER" id="PTHR48258">
    <property type="entry name" value="DUF4218 DOMAIN-CONTAINING PROTEIN-RELATED"/>
    <property type="match status" value="1"/>
</dbReference>
<proteinExistence type="predicted"/>
<evidence type="ECO:0008006" key="7">
    <source>
        <dbReference type="Google" id="ProtNLM"/>
    </source>
</evidence>
<feature type="domain" description="DUF4218" evidence="3">
    <location>
        <begin position="695"/>
        <end position="807"/>
    </location>
</feature>
<evidence type="ECO:0000259" key="2">
    <source>
        <dbReference type="Pfam" id="PF13952"/>
    </source>
</evidence>
<dbReference type="InterPro" id="IPR025312">
    <property type="entry name" value="DUF4216"/>
</dbReference>
<keyword evidence="6" id="KW-1185">Reference proteome</keyword>
<dbReference type="InterPro" id="IPR025452">
    <property type="entry name" value="DUF4218"/>
</dbReference>
<feature type="compositionally biased region" description="Acidic residues" evidence="1">
    <location>
        <begin position="1118"/>
        <end position="1142"/>
    </location>
</feature>
<dbReference type="Proteomes" id="UP000283530">
    <property type="component" value="Unassembled WGS sequence"/>
</dbReference>
<evidence type="ECO:0000259" key="4">
    <source>
        <dbReference type="Pfam" id="PF13963"/>
    </source>
</evidence>